<evidence type="ECO:0000259" key="1">
    <source>
        <dbReference type="PROSITE" id="PS50144"/>
    </source>
</evidence>
<dbReference type="Proteomes" id="UP000030689">
    <property type="component" value="Unassembled WGS sequence"/>
</dbReference>
<dbReference type="AlphaFoldDB" id="V4LWA9"/>
<proteinExistence type="predicted"/>
<dbReference type="OMA" id="MEIETME"/>
<sequence>ANFTFVESWRERHPSSYSLKIKNISQLNKSIVSSNERYQSRLFASGGFNWRLLIYPKGNAKDEGSGFISMYVEIDSKSLMETPPNEVYAGLTFFVYNKKENSYYTVRDAEVKHFNALKMVWGLSQVISLDTFNDPKKGYIFEGDECEFGVDVDVSPPLTSWEILSFCEKLPSPKFSMAIKNFSDLKEYLRQSNIFSMGEMNWVLKLYPKGTTADGKWLSIFLCVPDGETLKEDEEIYIRAHIRVLDPLGFNHLKDDLKVWFNKSTLSWGFPQYVSTAEIRKTYLD</sequence>
<dbReference type="PROSITE" id="PS50144">
    <property type="entry name" value="MATH"/>
    <property type="match status" value="2"/>
</dbReference>
<organism evidence="2 3">
    <name type="scientific">Eutrema salsugineum</name>
    <name type="common">Saltwater cress</name>
    <name type="synonym">Sisymbrium salsugineum</name>
    <dbReference type="NCBI Taxonomy" id="72664"/>
    <lineage>
        <taxon>Eukaryota</taxon>
        <taxon>Viridiplantae</taxon>
        <taxon>Streptophyta</taxon>
        <taxon>Embryophyta</taxon>
        <taxon>Tracheophyta</taxon>
        <taxon>Spermatophyta</taxon>
        <taxon>Magnoliopsida</taxon>
        <taxon>eudicotyledons</taxon>
        <taxon>Gunneridae</taxon>
        <taxon>Pentapetalae</taxon>
        <taxon>rosids</taxon>
        <taxon>malvids</taxon>
        <taxon>Brassicales</taxon>
        <taxon>Brassicaceae</taxon>
        <taxon>Eutremeae</taxon>
        <taxon>Eutrema</taxon>
    </lineage>
</organism>
<feature type="domain" description="MATH" evidence="1">
    <location>
        <begin position="14"/>
        <end position="152"/>
    </location>
</feature>
<protein>
    <recommendedName>
        <fullName evidence="1">MATH domain-containing protein</fullName>
    </recommendedName>
</protein>
<dbReference type="SUPFAM" id="SSF49599">
    <property type="entry name" value="TRAF domain-like"/>
    <property type="match status" value="2"/>
</dbReference>
<feature type="non-terminal residue" evidence="2">
    <location>
        <position position="1"/>
    </location>
</feature>
<dbReference type="CDD" id="cd00121">
    <property type="entry name" value="MATH"/>
    <property type="match status" value="2"/>
</dbReference>
<dbReference type="PANTHER" id="PTHR46162">
    <property type="entry name" value="TRAF-LIKE FAMILY PROTEIN"/>
    <property type="match status" value="1"/>
</dbReference>
<feature type="domain" description="MATH" evidence="1">
    <location>
        <begin position="172"/>
        <end position="285"/>
    </location>
</feature>
<dbReference type="KEGG" id="eus:EUTSA_v10028326mg"/>
<reference evidence="2 3" key="1">
    <citation type="journal article" date="2013" name="Front. Plant Sci.">
        <title>The Reference Genome of the Halophytic Plant Eutrema salsugineum.</title>
        <authorList>
            <person name="Yang R."/>
            <person name="Jarvis D.E."/>
            <person name="Chen H."/>
            <person name="Beilstein M.A."/>
            <person name="Grimwood J."/>
            <person name="Jenkins J."/>
            <person name="Shu S."/>
            <person name="Prochnik S."/>
            <person name="Xin M."/>
            <person name="Ma C."/>
            <person name="Schmutz J."/>
            <person name="Wing R.A."/>
            <person name="Mitchell-Olds T."/>
            <person name="Schumaker K.S."/>
            <person name="Wang X."/>
        </authorList>
    </citation>
    <scope>NUCLEOTIDE SEQUENCE [LARGE SCALE GENOMIC DNA]</scope>
</reference>
<dbReference type="Gramene" id="ESQ46812">
    <property type="protein sequence ID" value="ESQ46812"/>
    <property type="gene ID" value="EUTSA_v10028326mg"/>
</dbReference>
<gene>
    <name evidence="2" type="ORF">EUTSA_v10028326mg</name>
</gene>
<dbReference type="InterPro" id="IPR008974">
    <property type="entry name" value="TRAF-like"/>
</dbReference>
<evidence type="ECO:0000313" key="2">
    <source>
        <dbReference type="EMBL" id="ESQ46812.1"/>
    </source>
</evidence>
<name>V4LWA9_EUTSA</name>
<dbReference type="eggNOG" id="KOG1987">
    <property type="taxonomic scope" value="Eukaryota"/>
</dbReference>
<dbReference type="InterPro" id="IPR002083">
    <property type="entry name" value="MATH/TRAF_dom"/>
</dbReference>
<keyword evidence="3" id="KW-1185">Reference proteome</keyword>
<accession>V4LWA9</accession>
<dbReference type="PANTHER" id="PTHR46162:SF47">
    <property type="entry name" value="TRAF-LIKE FAMILY PROTEIN-RELATED"/>
    <property type="match status" value="1"/>
</dbReference>
<dbReference type="Gene3D" id="2.60.210.10">
    <property type="entry name" value="Apoptosis, Tumor Necrosis Factor Receptor Associated Protein 2, Chain A"/>
    <property type="match status" value="2"/>
</dbReference>
<dbReference type="Pfam" id="PF22486">
    <property type="entry name" value="MATH_2"/>
    <property type="match status" value="2"/>
</dbReference>
<evidence type="ECO:0000313" key="3">
    <source>
        <dbReference type="Proteomes" id="UP000030689"/>
    </source>
</evidence>
<dbReference type="SMART" id="SM00061">
    <property type="entry name" value="MATH"/>
    <property type="match status" value="2"/>
</dbReference>
<dbReference type="EMBL" id="KI517416">
    <property type="protein sequence ID" value="ESQ46812.1"/>
    <property type="molecule type" value="Genomic_DNA"/>
</dbReference>